<evidence type="ECO:0000313" key="2">
    <source>
        <dbReference type="Proteomes" id="UP001386955"/>
    </source>
</evidence>
<keyword evidence="2" id="KW-1185">Reference proteome</keyword>
<gene>
    <name evidence="1" type="ORF">VNO78_31775</name>
</gene>
<protein>
    <submittedName>
        <fullName evidence="1">Uncharacterized protein</fullName>
    </submittedName>
</protein>
<sequence>MLFHEEEAMWVEDPSVVEEMEIAWIIAMRDPFRTEISSSEKREKHSYQCRRSLRRASVSKMSRVSRDVSLRRQGTLLQRNRYASA</sequence>
<dbReference type="AlphaFoldDB" id="A0AAN9RZ37"/>
<dbReference type="Proteomes" id="UP001386955">
    <property type="component" value="Unassembled WGS sequence"/>
</dbReference>
<evidence type="ECO:0000313" key="1">
    <source>
        <dbReference type="EMBL" id="KAK7385852.1"/>
    </source>
</evidence>
<reference evidence="1 2" key="1">
    <citation type="submission" date="2024-01" db="EMBL/GenBank/DDBJ databases">
        <title>The genomes of 5 underutilized Papilionoideae crops provide insights into root nodulation and disease resistanc.</title>
        <authorList>
            <person name="Jiang F."/>
        </authorList>
    </citation>
    <scope>NUCLEOTIDE SEQUENCE [LARGE SCALE GENOMIC DNA]</scope>
    <source>
        <strain evidence="1">DUOXIRENSHENG_FW03</strain>
        <tissue evidence="1">Leaves</tissue>
    </source>
</reference>
<comment type="caution">
    <text evidence="1">The sequence shown here is derived from an EMBL/GenBank/DDBJ whole genome shotgun (WGS) entry which is preliminary data.</text>
</comment>
<dbReference type="EMBL" id="JAYMYS010000008">
    <property type="protein sequence ID" value="KAK7385852.1"/>
    <property type="molecule type" value="Genomic_DNA"/>
</dbReference>
<proteinExistence type="predicted"/>
<organism evidence="1 2">
    <name type="scientific">Psophocarpus tetragonolobus</name>
    <name type="common">Winged bean</name>
    <name type="synonym">Dolichos tetragonolobus</name>
    <dbReference type="NCBI Taxonomy" id="3891"/>
    <lineage>
        <taxon>Eukaryota</taxon>
        <taxon>Viridiplantae</taxon>
        <taxon>Streptophyta</taxon>
        <taxon>Embryophyta</taxon>
        <taxon>Tracheophyta</taxon>
        <taxon>Spermatophyta</taxon>
        <taxon>Magnoliopsida</taxon>
        <taxon>eudicotyledons</taxon>
        <taxon>Gunneridae</taxon>
        <taxon>Pentapetalae</taxon>
        <taxon>rosids</taxon>
        <taxon>fabids</taxon>
        <taxon>Fabales</taxon>
        <taxon>Fabaceae</taxon>
        <taxon>Papilionoideae</taxon>
        <taxon>50 kb inversion clade</taxon>
        <taxon>NPAAA clade</taxon>
        <taxon>indigoferoid/millettioid clade</taxon>
        <taxon>Phaseoleae</taxon>
        <taxon>Psophocarpus</taxon>
    </lineage>
</organism>
<accession>A0AAN9RZ37</accession>
<name>A0AAN9RZ37_PSOTE</name>